<dbReference type="SUPFAM" id="SSF53474">
    <property type="entry name" value="alpha/beta-Hydrolases"/>
    <property type="match status" value="1"/>
</dbReference>
<feature type="domain" description="AB hydrolase-1" evidence="1">
    <location>
        <begin position="13"/>
        <end position="129"/>
    </location>
</feature>
<gene>
    <name evidence="2" type="ORF">LC087_12055</name>
</gene>
<dbReference type="Gene3D" id="3.40.50.1820">
    <property type="entry name" value="alpha/beta hydrolase"/>
    <property type="match status" value="1"/>
</dbReference>
<dbReference type="PANTHER" id="PTHR43798">
    <property type="entry name" value="MONOACYLGLYCEROL LIPASE"/>
    <property type="match status" value="1"/>
</dbReference>
<dbReference type="PANTHER" id="PTHR43798:SF33">
    <property type="entry name" value="HYDROLASE, PUTATIVE (AFU_ORTHOLOGUE AFUA_2G14860)-RELATED"/>
    <property type="match status" value="1"/>
</dbReference>
<keyword evidence="2" id="KW-0378">Hydrolase</keyword>
<evidence type="ECO:0000259" key="1">
    <source>
        <dbReference type="Pfam" id="PF00561"/>
    </source>
</evidence>
<proteinExistence type="predicted"/>
<evidence type="ECO:0000313" key="3">
    <source>
        <dbReference type="Proteomes" id="UP001197974"/>
    </source>
</evidence>
<name>A0ABY9JVA2_9BACI</name>
<sequence length="239" mass="27045">MILHTEIVGDGETIVFLHTGLQTGLTDFESQRNYFSQNYQVIVPDLRGHGKSSHDDVSNFYYDSANDLLETFTYLNIESAHIVGCSLGAVVGLLFAKTNPQKVKTLTLSGLTAEKPSNWAELHQESVKHQSELVRNDEIVTYFNQLHGEGWQRFIEMGKDENFYPFDETRDLTNLQMTTLFMVGEGLESERIGAILYPKLNKNVHVSIIPFASHLVHTEQPELYTNVLEAFLDSNMKTG</sequence>
<keyword evidence="3" id="KW-1185">Reference proteome</keyword>
<accession>A0ABY9JVA2</accession>
<dbReference type="InterPro" id="IPR000073">
    <property type="entry name" value="AB_hydrolase_1"/>
</dbReference>
<dbReference type="EMBL" id="CP129013">
    <property type="protein sequence ID" value="WLR41611.1"/>
    <property type="molecule type" value="Genomic_DNA"/>
</dbReference>
<dbReference type="InterPro" id="IPR050266">
    <property type="entry name" value="AB_hydrolase_sf"/>
</dbReference>
<dbReference type="GO" id="GO:0016787">
    <property type="term" value="F:hydrolase activity"/>
    <property type="evidence" value="ECO:0007669"/>
    <property type="project" value="UniProtKB-KW"/>
</dbReference>
<dbReference type="InterPro" id="IPR029058">
    <property type="entry name" value="AB_hydrolase_fold"/>
</dbReference>
<dbReference type="PRINTS" id="PR00111">
    <property type="entry name" value="ABHYDROLASE"/>
</dbReference>
<evidence type="ECO:0000313" key="2">
    <source>
        <dbReference type="EMBL" id="WLR41611.1"/>
    </source>
</evidence>
<dbReference type="RefSeq" id="WP_226543054.1">
    <property type="nucleotide sequence ID" value="NZ_CP129013.1"/>
</dbReference>
<protein>
    <submittedName>
        <fullName evidence="2">Alpha/beta hydrolase</fullName>
    </submittedName>
</protein>
<reference evidence="2 3" key="1">
    <citation type="submission" date="2023-06" db="EMBL/GenBank/DDBJ databases">
        <title>Five Gram-positive bacteria isolated from mangrove sediments in Shenzhen, Guangdong, China.</title>
        <authorList>
            <person name="Yu S."/>
            <person name="Zheng W."/>
            <person name="Huang Y."/>
        </authorList>
    </citation>
    <scope>NUCLEOTIDE SEQUENCE [LARGE SCALE GENOMIC DNA]</scope>
    <source>
        <strain evidence="2 3">SaN35-3</strain>
    </source>
</reference>
<dbReference type="Pfam" id="PF00561">
    <property type="entry name" value="Abhydrolase_1"/>
    <property type="match status" value="1"/>
</dbReference>
<organism evidence="2 3">
    <name type="scientific">Bacillus carboniphilus</name>
    <dbReference type="NCBI Taxonomy" id="86663"/>
    <lineage>
        <taxon>Bacteria</taxon>
        <taxon>Bacillati</taxon>
        <taxon>Bacillota</taxon>
        <taxon>Bacilli</taxon>
        <taxon>Bacillales</taxon>
        <taxon>Bacillaceae</taxon>
        <taxon>Bacillus</taxon>
    </lineage>
</organism>
<dbReference type="Proteomes" id="UP001197974">
    <property type="component" value="Chromosome"/>
</dbReference>